<gene>
    <name evidence="3" type="ORF">IQ260_17300</name>
</gene>
<keyword evidence="2" id="KW-1133">Transmembrane helix</keyword>
<organism evidence="3 4">
    <name type="scientific">Leptolyngbya cf. ectocarpi LEGE 11479</name>
    <dbReference type="NCBI Taxonomy" id="1828722"/>
    <lineage>
        <taxon>Bacteria</taxon>
        <taxon>Bacillati</taxon>
        <taxon>Cyanobacteriota</taxon>
        <taxon>Cyanophyceae</taxon>
        <taxon>Leptolyngbyales</taxon>
        <taxon>Leptolyngbyaceae</taxon>
        <taxon>Leptolyngbya group</taxon>
        <taxon>Leptolyngbya</taxon>
    </lineage>
</organism>
<evidence type="ECO:0000256" key="2">
    <source>
        <dbReference type="SAM" id="Phobius"/>
    </source>
</evidence>
<protein>
    <submittedName>
        <fullName evidence="3">Uncharacterized protein</fullName>
    </submittedName>
</protein>
<accession>A0A928ZVV7</accession>
<evidence type="ECO:0000313" key="4">
    <source>
        <dbReference type="Proteomes" id="UP000615026"/>
    </source>
</evidence>
<dbReference type="EMBL" id="JADEXP010000167">
    <property type="protein sequence ID" value="MBE9068411.1"/>
    <property type="molecule type" value="Genomic_DNA"/>
</dbReference>
<keyword evidence="2" id="KW-0472">Membrane</keyword>
<evidence type="ECO:0000313" key="3">
    <source>
        <dbReference type="EMBL" id="MBE9068411.1"/>
    </source>
</evidence>
<sequence>MSDKRNTSLSAVPIAVVLTVLITAAVSYAVFQSITSRQRVEFERTLSQQRDNFQDELESQQLNTQEQEPIEIQPLPEPGPEPEPESDFLEYPTCDSDIVPDQLSGLEDDFDFRGGAFATYDWLRAEDGKALHSIPVYLITRGNQMCIYQTLSRAPLGSQALCGGLGCDLKPSELISVMGFSNNSNGEIVVDYADGPGSFMRGATCQIDQSYLPVMTCDVPRSPSGTIDGGDGGSMVRFAPAS</sequence>
<comment type="caution">
    <text evidence="3">The sequence shown here is derived from an EMBL/GenBank/DDBJ whole genome shotgun (WGS) entry which is preliminary data.</text>
</comment>
<dbReference type="RefSeq" id="WP_193994357.1">
    <property type="nucleotide sequence ID" value="NZ_JADEXP010000167.1"/>
</dbReference>
<dbReference type="AlphaFoldDB" id="A0A928ZVV7"/>
<feature type="region of interest" description="Disordered" evidence="1">
    <location>
        <begin position="58"/>
        <end position="90"/>
    </location>
</feature>
<feature type="compositionally biased region" description="Low complexity" evidence="1">
    <location>
        <begin position="65"/>
        <end position="74"/>
    </location>
</feature>
<keyword evidence="4" id="KW-1185">Reference proteome</keyword>
<feature type="transmembrane region" description="Helical" evidence="2">
    <location>
        <begin position="12"/>
        <end position="31"/>
    </location>
</feature>
<dbReference type="Proteomes" id="UP000615026">
    <property type="component" value="Unassembled WGS sequence"/>
</dbReference>
<proteinExistence type="predicted"/>
<reference evidence="3" key="1">
    <citation type="submission" date="2020-10" db="EMBL/GenBank/DDBJ databases">
        <authorList>
            <person name="Castelo-Branco R."/>
            <person name="Eusebio N."/>
            <person name="Adriana R."/>
            <person name="Vieira A."/>
            <person name="Brugerolle De Fraissinette N."/>
            <person name="Rezende De Castro R."/>
            <person name="Schneider M.P."/>
            <person name="Vasconcelos V."/>
            <person name="Leao P.N."/>
        </authorList>
    </citation>
    <scope>NUCLEOTIDE SEQUENCE</scope>
    <source>
        <strain evidence="3">LEGE 11479</strain>
    </source>
</reference>
<keyword evidence="2" id="KW-0812">Transmembrane</keyword>
<name>A0A928ZVV7_LEPEC</name>
<evidence type="ECO:0000256" key="1">
    <source>
        <dbReference type="SAM" id="MobiDB-lite"/>
    </source>
</evidence>